<evidence type="ECO:0000256" key="4">
    <source>
        <dbReference type="ARBA" id="ARBA00022840"/>
    </source>
</evidence>
<accession>A0A8T0D9F3</accession>
<evidence type="ECO:0000256" key="1">
    <source>
        <dbReference type="ARBA" id="ARBA00022741"/>
    </source>
</evidence>
<dbReference type="Proteomes" id="UP000699462">
    <property type="component" value="Unassembled WGS sequence"/>
</dbReference>
<name>A0A8T0D9F3_9TREM</name>
<keyword evidence="2" id="KW-0378">Hydrolase</keyword>
<keyword evidence="7" id="KW-1185">Reference proteome</keyword>
<dbReference type="OrthoDB" id="5575at2759"/>
<dbReference type="InterPro" id="IPR027417">
    <property type="entry name" value="P-loop_NTPase"/>
</dbReference>
<organism evidence="6 7">
    <name type="scientific">Paragonimus westermani</name>
    <dbReference type="NCBI Taxonomy" id="34504"/>
    <lineage>
        <taxon>Eukaryota</taxon>
        <taxon>Metazoa</taxon>
        <taxon>Spiralia</taxon>
        <taxon>Lophotrochozoa</taxon>
        <taxon>Platyhelminthes</taxon>
        <taxon>Trematoda</taxon>
        <taxon>Digenea</taxon>
        <taxon>Plagiorchiida</taxon>
        <taxon>Troglotremata</taxon>
        <taxon>Troglotrematidae</taxon>
        <taxon>Paragonimus</taxon>
    </lineage>
</organism>
<dbReference type="InterPro" id="IPR050474">
    <property type="entry name" value="Hel308_SKI2-like"/>
</dbReference>
<dbReference type="InterPro" id="IPR004179">
    <property type="entry name" value="Sec63-dom"/>
</dbReference>
<proteinExistence type="predicted"/>
<dbReference type="PANTHER" id="PTHR47961:SF13">
    <property type="entry name" value="ACTIVATING SIGNAL COINTEGRATOR 1 COMPLEX SUBUNIT 3"/>
    <property type="match status" value="1"/>
</dbReference>
<keyword evidence="3" id="KW-0347">Helicase</keyword>
<dbReference type="PANTHER" id="PTHR47961">
    <property type="entry name" value="DNA POLYMERASE THETA, PUTATIVE (AFU_ORTHOLOGUE AFUA_1G05260)-RELATED"/>
    <property type="match status" value="1"/>
</dbReference>
<dbReference type="GO" id="GO:0005524">
    <property type="term" value="F:ATP binding"/>
    <property type="evidence" value="ECO:0007669"/>
    <property type="project" value="UniProtKB-KW"/>
</dbReference>
<dbReference type="Gene3D" id="3.40.50.300">
    <property type="entry name" value="P-loop containing nucleotide triphosphate hydrolases"/>
    <property type="match status" value="1"/>
</dbReference>
<dbReference type="GO" id="GO:0004386">
    <property type="term" value="F:helicase activity"/>
    <property type="evidence" value="ECO:0007669"/>
    <property type="project" value="UniProtKB-KW"/>
</dbReference>
<dbReference type="AlphaFoldDB" id="A0A8T0D9F3"/>
<dbReference type="GO" id="GO:0003676">
    <property type="term" value="F:nucleic acid binding"/>
    <property type="evidence" value="ECO:0007669"/>
    <property type="project" value="InterPro"/>
</dbReference>
<evidence type="ECO:0000256" key="2">
    <source>
        <dbReference type="ARBA" id="ARBA00022801"/>
    </source>
</evidence>
<dbReference type="SUPFAM" id="SSF158702">
    <property type="entry name" value="Sec63 N-terminal domain-like"/>
    <property type="match status" value="1"/>
</dbReference>
<dbReference type="InterPro" id="IPR011545">
    <property type="entry name" value="DEAD/DEAH_box_helicase_dom"/>
</dbReference>
<evidence type="ECO:0000256" key="3">
    <source>
        <dbReference type="ARBA" id="ARBA00022806"/>
    </source>
</evidence>
<dbReference type="PROSITE" id="PS51192">
    <property type="entry name" value="HELICASE_ATP_BIND_1"/>
    <property type="match status" value="1"/>
</dbReference>
<feature type="domain" description="Helicase ATP-binding" evidence="5">
    <location>
        <begin position="1"/>
        <end position="109"/>
    </location>
</feature>
<dbReference type="InterPro" id="IPR014001">
    <property type="entry name" value="Helicase_ATP-bd"/>
</dbReference>
<dbReference type="Pfam" id="PF02889">
    <property type="entry name" value="Sec63"/>
    <property type="match status" value="1"/>
</dbReference>
<evidence type="ECO:0000313" key="6">
    <source>
        <dbReference type="EMBL" id="KAF8564420.1"/>
    </source>
</evidence>
<dbReference type="Gene3D" id="1.10.3380.10">
    <property type="entry name" value="Sec63 N-terminal domain-like domain"/>
    <property type="match status" value="1"/>
</dbReference>
<keyword evidence="4" id="KW-0067">ATP-binding</keyword>
<keyword evidence="1" id="KW-0547">Nucleotide-binding</keyword>
<reference evidence="6 7" key="1">
    <citation type="submission" date="2019-07" db="EMBL/GenBank/DDBJ databases">
        <title>Annotation for the trematode Paragonimus westermani.</title>
        <authorList>
            <person name="Choi Y.-J."/>
        </authorList>
    </citation>
    <scope>NUCLEOTIDE SEQUENCE [LARGE SCALE GENOMIC DNA]</scope>
    <source>
        <strain evidence="6">180907_Pwestermani</strain>
    </source>
</reference>
<dbReference type="EMBL" id="JTDF01008749">
    <property type="protein sequence ID" value="KAF8564420.1"/>
    <property type="molecule type" value="Genomic_DNA"/>
</dbReference>
<sequence length="319" mass="36129">MLLSPDIFVQHTYVSSRPWMLVSTQGKWDFISRKGSGDASLVTLVKLLIIDEIHLLCEDRGAVIEVVVARTLRQVETSQTLIRLVGLSATLPNYEDVAHFLHVYPYRGLFYFDDQFRPVPLRMSFYGVRGSNCRVQKANMNAACYELFLKRVKRGEQSNSALSEYLGRVVRSSALDLDATEMIRCEPQTRQLASTNCGRTASLFYIRFSTAAMVRDTLELTTMLPQIFCVLNEASDFVVMNVRDEEGGELNNLKGSFCRVPIRRAGNVDSDVPANVNALLQGYISRHLPVCHSLASDMNFIRQNAGRLVRYLFEILLRQ</sequence>
<evidence type="ECO:0000259" key="5">
    <source>
        <dbReference type="PROSITE" id="PS51192"/>
    </source>
</evidence>
<evidence type="ECO:0000313" key="7">
    <source>
        <dbReference type="Proteomes" id="UP000699462"/>
    </source>
</evidence>
<comment type="caution">
    <text evidence="6">The sequence shown here is derived from an EMBL/GenBank/DDBJ whole genome shotgun (WGS) entry which is preliminary data.</text>
</comment>
<dbReference type="SUPFAM" id="SSF52540">
    <property type="entry name" value="P-loop containing nucleoside triphosphate hydrolases"/>
    <property type="match status" value="1"/>
</dbReference>
<dbReference type="Pfam" id="PF00270">
    <property type="entry name" value="DEAD"/>
    <property type="match status" value="1"/>
</dbReference>
<gene>
    <name evidence="6" type="ORF">P879_11413</name>
</gene>
<protein>
    <recommendedName>
        <fullName evidence="5">Helicase ATP-binding domain-containing protein</fullName>
    </recommendedName>
</protein>
<dbReference type="GO" id="GO:0016787">
    <property type="term" value="F:hydrolase activity"/>
    <property type="evidence" value="ECO:0007669"/>
    <property type="project" value="UniProtKB-KW"/>
</dbReference>